<keyword evidence="3" id="KW-1185">Reference proteome</keyword>
<evidence type="ECO:0000313" key="2">
    <source>
        <dbReference type="EMBL" id="KAK1611696.1"/>
    </source>
</evidence>
<dbReference type="Proteomes" id="UP001231189">
    <property type="component" value="Unassembled WGS sequence"/>
</dbReference>
<dbReference type="EMBL" id="JAUUTY010000007">
    <property type="protein sequence ID" value="KAK1611696.1"/>
    <property type="molecule type" value="Genomic_DNA"/>
</dbReference>
<feature type="region of interest" description="Disordered" evidence="1">
    <location>
        <begin position="80"/>
        <end position="158"/>
    </location>
</feature>
<protein>
    <submittedName>
        <fullName evidence="2">Uncharacterized protein</fullName>
    </submittedName>
</protein>
<proteinExistence type="predicted"/>
<accession>A0AAD8R0S6</accession>
<feature type="compositionally biased region" description="Basic and acidic residues" evidence="1">
    <location>
        <begin position="83"/>
        <end position="94"/>
    </location>
</feature>
<comment type="caution">
    <text evidence="2">The sequence shown here is derived from an EMBL/GenBank/DDBJ whole genome shotgun (WGS) entry which is preliminary data.</text>
</comment>
<gene>
    <name evidence="2" type="ORF">QYE76_035369</name>
</gene>
<evidence type="ECO:0000313" key="3">
    <source>
        <dbReference type="Proteomes" id="UP001231189"/>
    </source>
</evidence>
<reference evidence="2" key="1">
    <citation type="submission" date="2023-07" db="EMBL/GenBank/DDBJ databases">
        <title>A chromosome-level genome assembly of Lolium multiflorum.</title>
        <authorList>
            <person name="Chen Y."/>
            <person name="Copetti D."/>
            <person name="Kolliker R."/>
            <person name="Studer B."/>
        </authorList>
    </citation>
    <scope>NUCLEOTIDE SEQUENCE</scope>
    <source>
        <strain evidence="2">02402/16</strain>
        <tissue evidence="2">Leaf</tissue>
    </source>
</reference>
<dbReference type="AlphaFoldDB" id="A0AAD8R0S6"/>
<sequence length="288" mass="31783">MHAQPIQARANPLWLYSSADDAARISKGLSVKDLEKLVRRFTSDRKRVKFLPPAAWNHSVVHTPFQLDVLERVIITDDSQETSVHDSEPAKSEKSAGSSDNISESVHASDSSQTNSVPPAASPDKRRRKRTHDEEDYGASKLSQPAAEESSHEEQAEFEPFASAAVVSSNKDLEEDALLDTLSILEMNRTLARDCLQAGRIALKRIFPLFFPKAALPDKFEILAKSFTVKGDLVLAHHQSSLKIGVEGTITLVIAIGEKIDWGKVAAIRGFNNELESKSMLDINHFTS</sequence>
<organism evidence="2 3">
    <name type="scientific">Lolium multiflorum</name>
    <name type="common">Italian ryegrass</name>
    <name type="synonym">Lolium perenne subsp. multiflorum</name>
    <dbReference type="NCBI Taxonomy" id="4521"/>
    <lineage>
        <taxon>Eukaryota</taxon>
        <taxon>Viridiplantae</taxon>
        <taxon>Streptophyta</taxon>
        <taxon>Embryophyta</taxon>
        <taxon>Tracheophyta</taxon>
        <taxon>Spermatophyta</taxon>
        <taxon>Magnoliopsida</taxon>
        <taxon>Liliopsida</taxon>
        <taxon>Poales</taxon>
        <taxon>Poaceae</taxon>
        <taxon>BOP clade</taxon>
        <taxon>Pooideae</taxon>
        <taxon>Poodae</taxon>
        <taxon>Poeae</taxon>
        <taxon>Poeae Chloroplast Group 2 (Poeae type)</taxon>
        <taxon>Loliodinae</taxon>
        <taxon>Loliinae</taxon>
        <taxon>Lolium</taxon>
    </lineage>
</organism>
<evidence type="ECO:0000256" key="1">
    <source>
        <dbReference type="SAM" id="MobiDB-lite"/>
    </source>
</evidence>
<name>A0AAD8R0S6_LOLMU</name>
<feature type="compositionally biased region" description="Polar residues" evidence="1">
    <location>
        <begin position="95"/>
        <end position="117"/>
    </location>
</feature>